<reference evidence="1" key="1">
    <citation type="submission" date="2007-07" db="EMBL/GenBank/DDBJ databases">
        <title>PCAP assembly of the Caenorhabditis remanei genome.</title>
        <authorList>
            <consortium name="The Caenorhabditis remanei Sequencing Consortium"/>
            <person name="Wilson R.K."/>
        </authorList>
    </citation>
    <scope>NUCLEOTIDE SEQUENCE [LARGE SCALE GENOMIC DNA]</scope>
    <source>
        <strain evidence="1">PB4641</strain>
    </source>
</reference>
<evidence type="ECO:0000313" key="1">
    <source>
        <dbReference type="EMBL" id="EFO93273.1"/>
    </source>
</evidence>
<organism evidence="2">
    <name type="scientific">Caenorhabditis remanei</name>
    <name type="common">Caenorhabditis vulgaris</name>
    <dbReference type="NCBI Taxonomy" id="31234"/>
    <lineage>
        <taxon>Eukaryota</taxon>
        <taxon>Metazoa</taxon>
        <taxon>Ecdysozoa</taxon>
        <taxon>Nematoda</taxon>
        <taxon>Chromadorea</taxon>
        <taxon>Rhabditida</taxon>
        <taxon>Rhabditina</taxon>
        <taxon>Rhabditomorpha</taxon>
        <taxon>Rhabditoidea</taxon>
        <taxon>Rhabditidae</taxon>
        <taxon>Peloderinae</taxon>
        <taxon>Caenorhabditis</taxon>
    </lineage>
</organism>
<gene>
    <name evidence="1" type="ORF">CRE_21546</name>
</gene>
<accession>E3NCP7</accession>
<evidence type="ECO:0000313" key="2">
    <source>
        <dbReference type="Proteomes" id="UP000008281"/>
    </source>
</evidence>
<name>E3NCP7_CAERE</name>
<dbReference type="Proteomes" id="UP000008281">
    <property type="component" value="Unassembled WGS sequence"/>
</dbReference>
<proteinExistence type="predicted"/>
<sequence>MQRLDLLVCRLKAGAAQRKSPESVAVKEDSAKSPAISEQTKKTYPWVCSALSGSAIPRELVTEHFRPLF</sequence>
<dbReference type="HOGENOM" id="CLU_2778291_0_0_1"/>
<keyword evidence="2" id="KW-1185">Reference proteome</keyword>
<dbReference type="EMBL" id="DS268600">
    <property type="protein sequence ID" value="EFO93273.1"/>
    <property type="molecule type" value="Genomic_DNA"/>
</dbReference>
<dbReference type="AlphaFoldDB" id="E3NCP7"/>
<protein>
    <submittedName>
        <fullName evidence="1">Uncharacterized protein</fullName>
    </submittedName>
</protein>